<name>A0A0M4EPY1_DROBS</name>
<keyword evidence="3 6" id="KW-1133">Transmembrane helix</keyword>
<feature type="transmembrane region" description="Helical" evidence="6">
    <location>
        <begin position="296"/>
        <end position="314"/>
    </location>
</feature>
<dbReference type="SMART" id="SM01417">
    <property type="entry name" value="Solute_trans_a"/>
    <property type="match status" value="1"/>
</dbReference>
<evidence type="ECO:0000256" key="2">
    <source>
        <dbReference type="ARBA" id="ARBA00022692"/>
    </source>
</evidence>
<feature type="transmembrane region" description="Helical" evidence="6">
    <location>
        <begin position="87"/>
        <end position="108"/>
    </location>
</feature>
<comment type="subcellular location">
    <subcellularLocation>
        <location evidence="1">Membrane</location>
        <topology evidence="1">Multi-pass membrane protein</topology>
    </subcellularLocation>
</comment>
<keyword evidence="8" id="KW-1185">Reference proteome</keyword>
<evidence type="ECO:0000256" key="3">
    <source>
        <dbReference type="ARBA" id="ARBA00022989"/>
    </source>
</evidence>
<feature type="region of interest" description="Disordered" evidence="5">
    <location>
        <begin position="369"/>
        <end position="388"/>
    </location>
</feature>
<dbReference type="OMA" id="IFPLCCL"/>
<keyword evidence="4 6" id="KW-0472">Membrane</keyword>
<dbReference type="Pfam" id="PF03619">
    <property type="entry name" value="Solute_trans_a"/>
    <property type="match status" value="1"/>
</dbReference>
<evidence type="ECO:0000256" key="6">
    <source>
        <dbReference type="SAM" id="Phobius"/>
    </source>
</evidence>
<feature type="transmembrane region" description="Helical" evidence="6">
    <location>
        <begin position="212"/>
        <end position="235"/>
    </location>
</feature>
<dbReference type="EMBL" id="CP012523">
    <property type="protein sequence ID" value="ALC38987.1"/>
    <property type="molecule type" value="Genomic_DNA"/>
</dbReference>
<feature type="transmembrane region" description="Helical" evidence="6">
    <location>
        <begin position="120"/>
        <end position="137"/>
    </location>
</feature>
<evidence type="ECO:0000313" key="7">
    <source>
        <dbReference type="EMBL" id="ALC38987.1"/>
    </source>
</evidence>
<reference evidence="7 8" key="1">
    <citation type="submission" date="2015-08" db="EMBL/GenBank/DDBJ databases">
        <title>Ancestral chromatin configuration constrains chromatin evolution on differentiating sex chromosomes in Drosophila.</title>
        <authorList>
            <person name="Zhou Q."/>
            <person name="Bachtrog D."/>
        </authorList>
    </citation>
    <scope>NUCLEOTIDE SEQUENCE [LARGE SCALE GENOMIC DNA]</scope>
    <source>
        <tissue evidence="7">Whole larvae</tissue>
    </source>
</reference>
<organism evidence="7 8">
    <name type="scientific">Drosophila busckii</name>
    <name type="common">Fruit fly</name>
    <dbReference type="NCBI Taxonomy" id="30019"/>
    <lineage>
        <taxon>Eukaryota</taxon>
        <taxon>Metazoa</taxon>
        <taxon>Ecdysozoa</taxon>
        <taxon>Arthropoda</taxon>
        <taxon>Hexapoda</taxon>
        <taxon>Insecta</taxon>
        <taxon>Pterygota</taxon>
        <taxon>Neoptera</taxon>
        <taxon>Endopterygota</taxon>
        <taxon>Diptera</taxon>
        <taxon>Brachycera</taxon>
        <taxon>Muscomorpha</taxon>
        <taxon>Ephydroidea</taxon>
        <taxon>Drosophilidae</taxon>
        <taxon>Drosophila</taxon>
    </lineage>
</organism>
<protein>
    <submittedName>
        <fullName evidence="7">CG5850</fullName>
    </submittedName>
</protein>
<dbReference type="GO" id="GO:0016020">
    <property type="term" value="C:membrane"/>
    <property type="evidence" value="ECO:0007669"/>
    <property type="project" value="UniProtKB-SubCell"/>
</dbReference>
<proteinExistence type="predicted"/>
<evidence type="ECO:0000256" key="1">
    <source>
        <dbReference type="ARBA" id="ARBA00004141"/>
    </source>
</evidence>
<dbReference type="AlphaFoldDB" id="A0A0M4EPY1"/>
<feature type="transmembrane region" description="Helical" evidence="6">
    <location>
        <begin position="52"/>
        <end position="72"/>
    </location>
</feature>
<keyword evidence="2 6" id="KW-0812">Transmembrane</keyword>
<dbReference type="InterPro" id="IPR005178">
    <property type="entry name" value="Ostalpha/TMEM184C"/>
</dbReference>
<evidence type="ECO:0000313" key="8">
    <source>
        <dbReference type="Proteomes" id="UP000494163"/>
    </source>
</evidence>
<dbReference type="OrthoDB" id="5348404at2759"/>
<accession>A0A0M4EPY1</accession>
<feature type="transmembrane region" description="Helical" evidence="6">
    <location>
        <begin position="256"/>
        <end position="276"/>
    </location>
</feature>
<sequence length="536" mass="60993">MCQLSIPRHFCTEWRIWIRPLLIVTYVVFAIIVVPLLIVNSVKDGFQRRDQLILIGGLFVLSAVPISIWHIIQHVIHFTKPILQKHIIRILWMVPLYAGNAWIGLFFPKHSIYVDSLRECYEAYVIYNFMVYLLNYLNLGMDLEITMEYKPQVHHFFPLCCMRPWVMGREFIHNCKHGILQYTVVRPITAFISVICELCGVYGEGEFAGNVAFPYIVVINNISQFVAMYCLVLFYRANREDLKPMKPVPKFLCIKAVVFFSFFQGVLLNAMVYYGLIKDIFGSDVGDANLASMLQNFLICIEMFLAAIAHIYSFPHHPFHINSPQYWNNPNHSWCRAFLSMMDISDMQEDVTEHLGVVSSSISRRFQGRSTYQPLARGPRRSSSESEYLIGKRQEQPLIASGTSQTAGNSNATYGAMHTNANRLIVPINVQQPLGTLNEQHTHFPSRFPIAGIDAASADNSNYQQQQLHLPGSQAKLSTRQRDTQQLRERDQQQFMGAAPVQTSGNNFLLARNVASAAAPIPESNDDYALLLGTGR</sequence>
<dbReference type="PANTHER" id="PTHR23423">
    <property type="entry name" value="ORGANIC SOLUTE TRANSPORTER-RELATED"/>
    <property type="match status" value="1"/>
</dbReference>
<dbReference type="STRING" id="30019.A0A0M4EPY1"/>
<gene>
    <name evidence="7" type="ORF">Dbus_chr2Lg1072</name>
</gene>
<dbReference type="Proteomes" id="UP000494163">
    <property type="component" value="Chromosome 2L"/>
</dbReference>
<evidence type="ECO:0000256" key="4">
    <source>
        <dbReference type="ARBA" id="ARBA00023136"/>
    </source>
</evidence>
<evidence type="ECO:0000256" key="5">
    <source>
        <dbReference type="SAM" id="MobiDB-lite"/>
    </source>
</evidence>
<feature type="transmembrane region" description="Helical" evidence="6">
    <location>
        <begin position="16"/>
        <end position="40"/>
    </location>
</feature>